<evidence type="ECO:0000256" key="2">
    <source>
        <dbReference type="ARBA" id="ARBA00007494"/>
    </source>
</evidence>
<evidence type="ECO:0000256" key="3">
    <source>
        <dbReference type="ARBA" id="ARBA00022490"/>
    </source>
</evidence>
<dbReference type="GO" id="GO:0001510">
    <property type="term" value="P:RNA methylation"/>
    <property type="evidence" value="ECO:0007669"/>
    <property type="project" value="InterPro"/>
</dbReference>
<dbReference type="GO" id="GO:0006364">
    <property type="term" value="P:rRNA processing"/>
    <property type="evidence" value="ECO:0007669"/>
    <property type="project" value="UniProtKB-KW"/>
</dbReference>
<dbReference type="InterPro" id="IPR018314">
    <property type="entry name" value="RsmB/NOL1/NOP2-like_CS"/>
</dbReference>
<dbReference type="PANTHER" id="PTHR22807">
    <property type="entry name" value="NOP2 YEAST -RELATED NOL1/NOP2/FMU SUN DOMAIN-CONTAINING"/>
    <property type="match status" value="1"/>
</dbReference>
<evidence type="ECO:0000256" key="8">
    <source>
        <dbReference type="ARBA" id="ARBA00022884"/>
    </source>
</evidence>
<evidence type="ECO:0000256" key="6">
    <source>
        <dbReference type="ARBA" id="ARBA00022679"/>
    </source>
</evidence>
<feature type="non-terminal residue" evidence="10">
    <location>
        <position position="1"/>
    </location>
</feature>
<keyword evidence="5" id="KW-0489">Methyltransferase</keyword>
<comment type="caution">
    <text evidence="10">The sequence shown here is derived from an EMBL/GenBank/DDBJ whole genome shotgun (WGS) entry which is preliminary data.</text>
</comment>
<keyword evidence="3" id="KW-0963">Cytoplasm</keyword>
<accession>A0A0F8Y4U4</accession>
<dbReference type="CDD" id="cd02440">
    <property type="entry name" value="AdoMet_MTases"/>
    <property type="match status" value="1"/>
</dbReference>
<sequence length="245" mass="27085">IRLTTYSPDGISFFGPMTSIPEMKAFKKGWFQVQDEASQLVSFLLDPQPGETVLDACAGLGGKTGHLAQRMNNSGWIVAVDKNEKKLFRLSTEMKRLGISIATTFSYDLNYSLSKGLTGKFDRILVDAPCSGLGVLRRNPDAKWNRSKKQIKIYHERQVKFLDNVSSLIKPSGVLVYAVCSTEPEEGEDVIGAFLAKHSEYTADKTLPGLPVAARSLVNDHGFLKTFPHLHHMDGFFAVCMKRGG</sequence>
<dbReference type="PANTHER" id="PTHR22807:SF53">
    <property type="entry name" value="RIBOSOMAL RNA SMALL SUBUNIT METHYLTRANSFERASE B-RELATED"/>
    <property type="match status" value="1"/>
</dbReference>
<comment type="subcellular location">
    <subcellularLocation>
        <location evidence="1">Cytoplasm</location>
    </subcellularLocation>
</comment>
<feature type="domain" description="SAM-dependent MTase RsmB/NOP-type" evidence="9">
    <location>
        <begin position="1"/>
        <end position="244"/>
    </location>
</feature>
<dbReference type="FunFam" id="3.40.50.150:FF:000022">
    <property type="entry name" value="Ribosomal RNA small subunit methyltransferase B"/>
    <property type="match status" value="1"/>
</dbReference>
<evidence type="ECO:0000256" key="1">
    <source>
        <dbReference type="ARBA" id="ARBA00004496"/>
    </source>
</evidence>
<organism evidence="10">
    <name type="scientific">marine sediment metagenome</name>
    <dbReference type="NCBI Taxonomy" id="412755"/>
    <lineage>
        <taxon>unclassified sequences</taxon>
        <taxon>metagenomes</taxon>
        <taxon>ecological metagenomes</taxon>
    </lineage>
</organism>
<dbReference type="PROSITE" id="PS51686">
    <property type="entry name" value="SAM_MT_RSMB_NOP"/>
    <property type="match status" value="1"/>
</dbReference>
<dbReference type="InterPro" id="IPR029063">
    <property type="entry name" value="SAM-dependent_MTases_sf"/>
</dbReference>
<keyword evidence="8" id="KW-0694">RNA-binding</keyword>
<dbReference type="InterPro" id="IPR023267">
    <property type="entry name" value="RCMT"/>
</dbReference>
<dbReference type="GO" id="GO:0008173">
    <property type="term" value="F:RNA methyltransferase activity"/>
    <property type="evidence" value="ECO:0007669"/>
    <property type="project" value="InterPro"/>
</dbReference>
<comment type="similarity">
    <text evidence="2">Belongs to the class I-like SAM-binding methyltransferase superfamily. RsmB/NOP family.</text>
</comment>
<proteinExistence type="inferred from homology"/>
<keyword evidence="4" id="KW-0698">rRNA processing</keyword>
<evidence type="ECO:0000259" key="9">
    <source>
        <dbReference type="PROSITE" id="PS51686"/>
    </source>
</evidence>
<evidence type="ECO:0000256" key="5">
    <source>
        <dbReference type="ARBA" id="ARBA00022603"/>
    </source>
</evidence>
<dbReference type="EMBL" id="LAZR01068683">
    <property type="protein sequence ID" value="KKK49179.1"/>
    <property type="molecule type" value="Genomic_DNA"/>
</dbReference>
<dbReference type="SUPFAM" id="SSF53335">
    <property type="entry name" value="S-adenosyl-L-methionine-dependent methyltransferases"/>
    <property type="match status" value="1"/>
</dbReference>
<keyword evidence="7" id="KW-0949">S-adenosyl-L-methionine</keyword>
<name>A0A0F8Y4U4_9ZZZZ</name>
<protein>
    <recommendedName>
        <fullName evidence="9">SAM-dependent MTase RsmB/NOP-type domain-containing protein</fullName>
    </recommendedName>
</protein>
<evidence type="ECO:0000256" key="7">
    <source>
        <dbReference type="ARBA" id="ARBA00022691"/>
    </source>
</evidence>
<reference evidence="10" key="1">
    <citation type="journal article" date="2015" name="Nature">
        <title>Complex archaea that bridge the gap between prokaryotes and eukaryotes.</title>
        <authorList>
            <person name="Spang A."/>
            <person name="Saw J.H."/>
            <person name="Jorgensen S.L."/>
            <person name="Zaremba-Niedzwiedzka K."/>
            <person name="Martijn J."/>
            <person name="Lind A.E."/>
            <person name="van Eijk R."/>
            <person name="Schleper C."/>
            <person name="Guy L."/>
            <person name="Ettema T.J."/>
        </authorList>
    </citation>
    <scope>NUCLEOTIDE SEQUENCE</scope>
</reference>
<dbReference type="InterPro" id="IPR001678">
    <property type="entry name" value="MeTrfase_RsmB-F_NOP2_dom"/>
</dbReference>
<gene>
    <name evidence="10" type="ORF">LCGC14_3137670</name>
</gene>
<dbReference type="PROSITE" id="PS01153">
    <property type="entry name" value="NOL1_NOP2_SUN"/>
    <property type="match status" value="1"/>
</dbReference>
<evidence type="ECO:0000256" key="4">
    <source>
        <dbReference type="ARBA" id="ARBA00022552"/>
    </source>
</evidence>
<dbReference type="PRINTS" id="PR02008">
    <property type="entry name" value="RCMTFAMILY"/>
</dbReference>
<dbReference type="AlphaFoldDB" id="A0A0F8Y4U4"/>
<dbReference type="InterPro" id="IPR049560">
    <property type="entry name" value="MeTrfase_RsmB-F_NOP2_cat"/>
</dbReference>
<keyword evidence="6" id="KW-0808">Transferase</keyword>
<dbReference type="Pfam" id="PF01189">
    <property type="entry name" value="Methyltr_RsmB-F"/>
    <property type="match status" value="1"/>
</dbReference>
<evidence type="ECO:0000313" key="10">
    <source>
        <dbReference type="EMBL" id="KKK49179.1"/>
    </source>
</evidence>
<dbReference type="Gene3D" id="3.40.50.150">
    <property type="entry name" value="Vaccinia Virus protein VP39"/>
    <property type="match status" value="1"/>
</dbReference>
<dbReference type="GO" id="GO:0005737">
    <property type="term" value="C:cytoplasm"/>
    <property type="evidence" value="ECO:0007669"/>
    <property type="project" value="UniProtKB-SubCell"/>
</dbReference>
<dbReference type="GO" id="GO:0003723">
    <property type="term" value="F:RNA binding"/>
    <property type="evidence" value="ECO:0007669"/>
    <property type="project" value="UniProtKB-KW"/>
</dbReference>